<evidence type="ECO:0000256" key="1">
    <source>
        <dbReference type="SAM" id="Phobius"/>
    </source>
</evidence>
<name>A0A419TBJ7_9FIRM</name>
<dbReference type="AlphaFoldDB" id="A0A419TBJ7"/>
<feature type="transmembrane region" description="Helical" evidence="1">
    <location>
        <begin position="118"/>
        <end position="149"/>
    </location>
</feature>
<dbReference type="RefSeq" id="WP_120194771.1">
    <property type="nucleotide sequence ID" value="NZ_MCIA01000001.1"/>
</dbReference>
<comment type="caution">
    <text evidence="2">The sequence shown here is derived from an EMBL/GenBank/DDBJ whole genome shotgun (WGS) entry which is preliminary data.</text>
</comment>
<protein>
    <recommendedName>
        <fullName evidence="4">Glycosyltransferase RgtA/B/C/D-like domain-containing protein</fullName>
    </recommendedName>
</protein>
<evidence type="ECO:0000313" key="3">
    <source>
        <dbReference type="Proteomes" id="UP000284277"/>
    </source>
</evidence>
<keyword evidence="3" id="KW-1185">Reference proteome</keyword>
<feature type="transmembrane region" description="Helical" evidence="1">
    <location>
        <begin position="451"/>
        <end position="470"/>
    </location>
</feature>
<keyword evidence="1" id="KW-1133">Transmembrane helix</keyword>
<evidence type="ECO:0008006" key="4">
    <source>
        <dbReference type="Google" id="ProtNLM"/>
    </source>
</evidence>
<reference evidence="2 3" key="1">
    <citation type="submission" date="2016-08" db="EMBL/GenBank/DDBJ databases">
        <title>A new outlook on sporulation: Clostridium algidixylanolyticum.</title>
        <authorList>
            <person name="Poppleton D.I."/>
            <person name="Gribaldo S."/>
        </authorList>
    </citation>
    <scope>NUCLEOTIDE SEQUENCE [LARGE SCALE GENOMIC DNA]</scope>
    <source>
        <strain evidence="2 3">SPL73</strain>
    </source>
</reference>
<feature type="transmembrane region" description="Helical" evidence="1">
    <location>
        <begin position="235"/>
        <end position="250"/>
    </location>
</feature>
<feature type="transmembrane region" description="Helical" evidence="1">
    <location>
        <begin position="475"/>
        <end position="495"/>
    </location>
</feature>
<feature type="transmembrane region" description="Helical" evidence="1">
    <location>
        <begin position="12"/>
        <end position="30"/>
    </location>
</feature>
<keyword evidence="1" id="KW-0472">Membrane</keyword>
<feature type="transmembrane region" description="Helical" evidence="1">
    <location>
        <begin position="187"/>
        <end position="206"/>
    </location>
</feature>
<evidence type="ECO:0000313" key="2">
    <source>
        <dbReference type="EMBL" id="RKD34840.1"/>
    </source>
</evidence>
<sequence length="532" mass="61953">MENKTKAEVAGGLFAIWVGIVSFFAERLWFDMGSVSNHRGAYVFSKILLMTGAYLFFITLRMFKNRVLFRRVFIMYFLFMFLMLLITWPGIWRWDEFFVLDASKYFTYNSYQHYFTSLFYMASLMLFPFPAGVVIMQILIVSVLTAVFVEQINRYLFHNKKIGLLCVIPFLFFPVIDSNLYPLRCSLYAFLEVGLMLFLIISIERLKDVEYKISNKICIGYVSVSIILAVWRSESFYYAMVAPIVFWIVFKKRVNVIKRVIVFFVIFVSSIILSKYQNTLLHDNIGVQNTVISTLPYIEYVVCDKELKIEEAKALETIDKVIDLEILEEKGRGIIWDSSVNLIRVEHTKEAYDKYLKAYAKLVFKHLYSFAKVQVPVVLQANGLKLGTQYVENTENLFSGEGVYVSENLQTTFYNQDLNRSIFPNLRKNVIIVMETLLIKDSFFMKIAHRVTYNAIIPMFFLMGIMGSCLKKRKFLLGILCGLQLLKAVILAGTIPGSAFMYWYSIYLIGYLAIFICLIRLFQVRRELNESD</sequence>
<feature type="transmembrane region" description="Helical" evidence="1">
    <location>
        <begin position="72"/>
        <end position="91"/>
    </location>
</feature>
<dbReference type="EMBL" id="MCIA01000001">
    <property type="protein sequence ID" value="RKD34840.1"/>
    <property type="molecule type" value="Genomic_DNA"/>
</dbReference>
<feature type="transmembrane region" description="Helical" evidence="1">
    <location>
        <begin position="213"/>
        <end position="229"/>
    </location>
</feature>
<feature type="transmembrane region" description="Helical" evidence="1">
    <location>
        <begin position="42"/>
        <end position="60"/>
    </location>
</feature>
<organism evidence="2 3">
    <name type="scientific">Lacrimispora algidixylanolytica</name>
    <dbReference type="NCBI Taxonomy" id="94868"/>
    <lineage>
        <taxon>Bacteria</taxon>
        <taxon>Bacillati</taxon>
        <taxon>Bacillota</taxon>
        <taxon>Clostridia</taxon>
        <taxon>Lachnospirales</taxon>
        <taxon>Lachnospiraceae</taxon>
        <taxon>Lacrimispora</taxon>
    </lineage>
</organism>
<feature type="transmembrane region" description="Helical" evidence="1">
    <location>
        <begin position="501"/>
        <end position="522"/>
    </location>
</feature>
<dbReference type="Proteomes" id="UP000284277">
    <property type="component" value="Unassembled WGS sequence"/>
</dbReference>
<accession>A0A419TBJ7</accession>
<keyword evidence="1" id="KW-0812">Transmembrane</keyword>
<feature type="transmembrane region" description="Helical" evidence="1">
    <location>
        <begin position="257"/>
        <end position="276"/>
    </location>
</feature>
<proteinExistence type="predicted"/>
<dbReference type="OrthoDB" id="2018099at2"/>
<gene>
    <name evidence="2" type="ORF">BET01_00290</name>
</gene>
<feature type="transmembrane region" description="Helical" evidence="1">
    <location>
        <begin position="161"/>
        <end position="181"/>
    </location>
</feature>